<dbReference type="GO" id="GO:0055085">
    <property type="term" value="P:transmembrane transport"/>
    <property type="evidence" value="ECO:0007669"/>
    <property type="project" value="InterPro"/>
</dbReference>
<dbReference type="OrthoDB" id="9788108at2"/>
<organism evidence="9 10">
    <name type="scientific">Paenibacillus donghaensis</name>
    <dbReference type="NCBI Taxonomy" id="414771"/>
    <lineage>
        <taxon>Bacteria</taxon>
        <taxon>Bacillati</taxon>
        <taxon>Bacillota</taxon>
        <taxon>Bacilli</taxon>
        <taxon>Bacillales</taxon>
        <taxon>Paenibacillaceae</taxon>
        <taxon>Paenibacillus</taxon>
    </lineage>
</organism>
<evidence type="ECO:0000256" key="7">
    <source>
        <dbReference type="RuleBase" id="RU363032"/>
    </source>
</evidence>
<dbReference type="Gene3D" id="1.10.3720.10">
    <property type="entry name" value="MetI-like"/>
    <property type="match status" value="1"/>
</dbReference>
<keyword evidence="4 7" id="KW-0812">Transmembrane</keyword>
<keyword evidence="2 7" id="KW-0813">Transport</keyword>
<dbReference type="InterPro" id="IPR051393">
    <property type="entry name" value="ABC_transporter_permease"/>
</dbReference>
<name>A0A2Z2KEC1_9BACL</name>
<feature type="transmembrane region" description="Helical" evidence="7">
    <location>
        <begin position="155"/>
        <end position="179"/>
    </location>
</feature>
<dbReference type="EMBL" id="CP021780">
    <property type="protein sequence ID" value="ASA24057.1"/>
    <property type="molecule type" value="Genomic_DNA"/>
</dbReference>
<feature type="domain" description="ABC transmembrane type-1" evidence="8">
    <location>
        <begin position="70"/>
        <end position="281"/>
    </location>
</feature>
<dbReference type="GO" id="GO:0005886">
    <property type="term" value="C:plasma membrane"/>
    <property type="evidence" value="ECO:0007669"/>
    <property type="project" value="UniProtKB-SubCell"/>
</dbReference>
<feature type="transmembrane region" description="Helical" evidence="7">
    <location>
        <begin position="260"/>
        <end position="282"/>
    </location>
</feature>
<dbReference type="Proteomes" id="UP000249890">
    <property type="component" value="Chromosome"/>
</dbReference>
<feature type="transmembrane region" description="Helical" evidence="7">
    <location>
        <begin position="107"/>
        <end position="128"/>
    </location>
</feature>
<evidence type="ECO:0000256" key="6">
    <source>
        <dbReference type="ARBA" id="ARBA00023136"/>
    </source>
</evidence>
<keyword evidence="10" id="KW-1185">Reference proteome</keyword>
<evidence type="ECO:0000259" key="8">
    <source>
        <dbReference type="PROSITE" id="PS50928"/>
    </source>
</evidence>
<dbReference type="PANTHER" id="PTHR30193:SF1">
    <property type="entry name" value="ABC TRANSPORTER PERMEASE PROTEIN YESP-RELATED"/>
    <property type="match status" value="1"/>
</dbReference>
<keyword evidence="5 7" id="KW-1133">Transmembrane helix</keyword>
<gene>
    <name evidence="9" type="ORF">B9T62_26715</name>
</gene>
<comment type="subcellular location">
    <subcellularLocation>
        <location evidence="1 7">Cell membrane</location>
        <topology evidence="1 7">Multi-pass membrane protein</topology>
    </subcellularLocation>
</comment>
<evidence type="ECO:0000256" key="1">
    <source>
        <dbReference type="ARBA" id="ARBA00004651"/>
    </source>
</evidence>
<keyword evidence="3" id="KW-1003">Cell membrane</keyword>
<reference evidence="9 10" key="1">
    <citation type="submission" date="2017-06" db="EMBL/GenBank/DDBJ databases">
        <title>Complete genome sequence of Paenibacillus donghaensis KCTC 13049T isolated from East Sea sediment, South Korea.</title>
        <authorList>
            <person name="Jung B.K."/>
            <person name="Hong S.-J."/>
            <person name="Shin J.-H."/>
        </authorList>
    </citation>
    <scope>NUCLEOTIDE SEQUENCE [LARGE SCALE GENOMIC DNA]</scope>
    <source>
        <strain evidence="9 10">KCTC 13049</strain>
    </source>
</reference>
<comment type="similarity">
    <text evidence="7">Belongs to the binding-protein-dependent transport system permease family.</text>
</comment>
<dbReference type="PANTHER" id="PTHR30193">
    <property type="entry name" value="ABC TRANSPORTER PERMEASE PROTEIN"/>
    <property type="match status" value="1"/>
</dbReference>
<evidence type="ECO:0000256" key="2">
    <source>
        <dbReference type="ARBA" id="ARBA00022448"/>
    </source>
</evidence>
<evidence type="ECO:0000256" key="5">
    <source>
        <dbReference type="ARBA" id="ARBA00022989"/>
    </source>
</evidence>
<dbReference type="InterPro" id="IPR000515">
    <property type="entry name" value="MetI-like"/>
</dbReference>
<dbReference type="CDD" id="cd06261">
    <property type="entry name" value="TM_PBP2"/>
    <property type="match status" value="1"/>
</dbReference>
<evidence type="ECO:0000256" key="3">
    <source>
        <dbReference type="ARBA" id="ARBA00022475"/>
    </source>
</evidence>
<dbReference type="Pfam" id="PF00528">
    <property type="entry name" value="BPD_transp_1"/>
    <property type="match status" value="1"/>
</dbReference>
<sequence>MGNRNVKHALWGLLFISPWVIGFLCFQLYPLALSLYYSLTDSSLVKIGEFIGLDNYVKLFTKDKDFFPSMRVTVLYTFVAVPAKLAFALLIAVILNKNSRMMNIYRTVYYLPSILGASVAISLLWRFLFMNEGVVNSLLGKIGIPSINWLGSPKVALYTISLLVVWQFGTSMVLFLAGLKNIPAELYDAAKVDGSGKLRTFAAVTLPLLTPIIFFNLIMQLIGALQEFTAAFIVTNGGPMKATYLIGLKIYDEAFMQMRMGYASAVSWVLFLFILVVTLLIFRTSRYWVHYEDGGRS</sequence>
<protein>
    <submittedName>
        <fullName evidence="9">ABC transporter permease</fullName>
    </submittedName>
</protein>
<evidence type="ECO:0000313" key="10">
    <source>
        <dbReference type="Proteomes" id="UP000249890"/>
    </source>
</evidence>
<feature type="transmembrane region" description="Helical" evidence="7">
    <location>
        <begin position="200"/>
        <end position="222"/>
    </location>
</feature>
<proteinExistence type="inferred from homology"/>
<dbReference type="InterPro" id="IPR035906">
    <property type="entry name" value="MetI-like_sf"/>
</dbReference>
<evidence type="ECO:0000256" key="4">
    <source>
        <dbReference type="ARBA" id="ARBA00022692"/>
    </source>
</evidence>
<evidence type="ECO:0000313" key="9">
    <source>
        <dbReference type="EMBL" id="ASA24057.1"/>
    </source>
</evidence>
<feature type="transmembrane region" description="Helical" evidence="7">
    <location>
        <begin position="74"/>
        <end position="95"/>
    </location>
</feature>
<keyword evidence="6 7" id="KW-0472">Membrane</keyword>
<feature type="transmembrane region" description="Helical" evidence="7">
    <location>
        <begin position="9"/>
        <end position="29"/>
    </location>
</feature>
<dbReference type="PROSITE" id="PS50928">
    <property type="entry name" value="ABC_TM1"/>
    <property type="match status" value="1"/>
</dbReference>
<dbReference type="RefSeq" id="WP_087918040.1">
    <property type="nucleotide sequence ID" value="NZ_CP021780.1"/>
</dbReference>
<dbReference type="SUPFAM" id="SSF161098">
    <property type="entry name" value="MetI-like"/>
    <property type="match status" value="1"/>
</dbReference>
<dbReference type="AlphaFoldDB" id="A0A2Z2KEC1"/>
<accession>A0A2Z2KEC1</accession>
<dbReference type="KEGG" id="pdh:B9T62_26715"/>